<protein>
    <submittedName>
        <fullName evidence="2">Uncharacterized protein</fullName>
    </submittedName>
</protein>
<accession>A0A8H5I020</accession>
<name>A0A8H5I020_9AGAR</name>
<keyword evidence="3" id="KW-1185">Reference proteome</keyword>
<evidence type="ECO:0000313" key="2">
    <source>
        <dbReference type="EMBL" id="KAF5392569.1"/>
    </source>
</evidence>
<keyword evidence="1" id="KW-0812">Transmembrane</keyword>
<sequence>MQALIVSRSALMHSSLALSDRSLQTLDSMIATGSRRNLRLPLELLILIRAQLLACLTNTLVLRSWSALQRYETSLRYLLCPDCRGYNQFVYGADVWEWEHFSGACTCSSTKCPSISSPMSLWQMTHHLPSLNPTPIITPSAIDPKRFAGRQQWLEFFLSKKALRVKRAPDSIIAQRRVIWDLVSDVLDGYGCYTESVCSREDIVVVPHRRAAAEEELEVSVILNRVERDMSLSADHKFFLYSASPVQLSLEHRISGATATFGFFDTRGIAHTIHTVFVAALSLPLTLFMLILAIFYFYRRPRAFRMF</sequence>
<comment type="caution">
    <text evidence="2">The sequence shown here is derived from an EMBL/GenBank/DDBJ whole genome shotgun (WGS) entry which is preliminary data.</text>
</comment>
<evidence type="ECO:0000256" key="1">
    <source>
        <dbReference type="SAM" id="Phobius"/>
    </source>
</evidence>
<keyword evidence="1" id="KW-0472">Membrane</keyword>
<dbReference type="Proteomes" id="UP000518752">
    <property type="component" value="Unassembled WGS sequence"/>
</dbReference>
<evidence type="ECO:0000313" key="3">
    <source>
        <dbReference type="Proteomes" id="UP000518752"/>
    </source>
</evidence>
<proteinExistence type="predicted"/>
<dbReference type="EMBL" id="JAACJN010000005">
    <property type="protein sequence ID" value="KAF5392569.1"/>
    <property type="molecule type" value="Genomic_DNA"/>
</dbReference>
<keyword evidence="1" id="KW-1133">Transmembrane helix</keyword>
<reference evidence="2 3" key="1">
    <citation type="journal article" date="2020" name="ISME J.">
        <title>Uncovering the hidden diversity of litter-decomposition mechanisms in mushroom-forming fungi.</title>
        <authorList>
            <person name="Floudas D."/>
            <person name="Bentzer J."/>
            <person name="Ahren D."/>
            <person name="Johansson T."/>
            <person name="Persson P."/>
            <person name="Tunlid A."/>
        </authorList>
    </citation>
    <scope>NUCLEOTIDE SEQUENCE [LARGE SCALE GENOMIC DNA]</scope>
    <source>
        <strain evidence="2 3">CBS 406.79</strain>
    </source>
</reference>
<organism evidence="2 3">
    <name type="scientific">Collybiopsis confluens</name>
    <dbReference type="NCBI Taxonomy" id="2823264"/>
    <lineage>
        <taxon>Eukaryota</taxon>
        <taxon>Fungi</taxon>
        <taxon>Dikarya</taxon>
        <taxon>Basidiomycota</taxon>
        <taxon>Agaricomycotina</taxon>
        <taxon>Agaricomycetes</taxon>
        <taxon>Agaricomycetidae</taxon>
        <taxon>Agaricales</taxon>
        <taxon>Marasmiineae</taxon>
        <taxon>Omphalotaceae</taxon>
        <taxon>Collybiopsis</taxon>
    </lineage>
</organism>
<gene>
    <name evidence="2" type="ORF">D9757_002291</name>
</gene>
<dbReference type="AlphaFoldDB" id="A0A8H5I020"/>
<dbReference type="OrthoDB" id="3249986at2759"/>
<feature type="transmembrane region" description="Helical" evidence="1">
    <location>
        <begin position="276"/>
        <end position="298"/>
    </location>
</feature>